<accession>A0A183G9U2</accession>
<evidence type="ECO:0000256" key="2">
    <source>
        <dbReference type="SAM" id="SignalP"/>
    </source>
</evidence>
<gene>
    <name evidence="3" type="ORF">HPBE_LOCUS18732</name>
</gene>
<feature type="region of interest" description="Disordered" evidence="1">
    <location>
        <begin position="66"/>
        <end position="93"/>
    </location>
</feature>
<reference evidence="3 4" key="1">
    <citation type="submission" date="2018-11" db="EMBL/GenBank/DDBJ databases">
        <authorList>
            <consortium name="Pathogen Informatics"/>
        </authorList>
    </citation>
    <scope>NUCLEOTIDE SEQUENCE [LARGE SCALE GENOMIC DNA]</scope>
</reference>
<dbReference type="AlphaFoldDB" id="A0A183G9U2"/>
<keyword evidence="4" id="KW-1185">Reference proteome</keyword>
<feature type="compositionally biased region" description="Basic and acidic residues" evidence="1">
    <location>
        <begin position="66"/>
        <end position="75"/>
    </location>
</feature>
<evidence type="ECO:0000256" key="1">
    <source>
        <dbReference type="SAM" id="MobiDB-lite"/>
    </source>
</evidence>
<reference evidence="5" key="2">
    <citation type="submission" date="2019-09" db="UniProtKB">
        <authorList>
            <consortium name="WormBaseParasite"/>
        </authorList>
    </citation>
    <scope>IDENTIFICATION</scope>
</reference>
<evidence type="ECO:0000313" key="3">
    <source>
        <dbReference type="EMBL" id="VDP12702.1"/>
    </source>
</evidence>
<sequence length="93" mass="10328">MKLLFLLSLVMLANCSYEADFVRRQRCFAPTHLPGPQCMAMIPRQVVPSTTKSEYTVLREATKAQECTKKPKEPSVVRSAVNGANSAEALRTN</sequence>
<keyword evidence="2" id="KW-0732">Signal</keyword>
<proteinExistence type="predicted"/>
<dbReference type="WBParaSite" id="HPBE_0001873301-mRNA-1">
    <property type="protein sequence ID" value="HPBE_0001873301-mRNA-1"/>
    <property type="gene ID" value="HPBE_0001873301"/>
</dbReference>
<name>A0A183G9U2_HELPZ</name>
<accession>A0A3P8AFD4</accession>
<organism evidence="4 5">
    <name type="scientific">Heligmosomoides polygyrus</name>
    <name type="common">Parasitic roundworm</name>
    <dbReference type="NCBI Taxonomy" id="6339"/>
    <lineage>
        <taxon>Eukaryota</taxon>
        <taxon>Metazoa</taxon>
        <taxon>Ecdysozoa</taxon>
        <taxon>Nematoda</taxon>
        <taxon>Chromadorea</taxon>
        <taxon>Rhabditida</taxon>
        <taxon>Rhabditina</taxon>
        <taxon>Rhabditomorpha</taxon>
        <taxon>Strongyloidea</taxon>
        <taxon>Heligmosomidae</taxon>
        <taxon>Heligmosomoides</taxon>
    </lineage>
</organism>
<protein>
    <submittedName>
        <fullName evidence="5">Lipoprotein</fullName>
    </submittedName>
</protein>
<feature type="chain" id="PRO_5044551936" evidence="2">
    <location>
        <begin position="16"/>
        <end position="93"/>
    </location>
</feature>
<evidence type="ECO:0000313" key="5">
    <source>
        <dbReference type="WBParaSite" id="HPBE_0001873301-mRNA-1"/>
    </source>
</evidence>
<dbReference type="Proteomes" id="UP000050761">
    <property type="component" value="Unassembled WGS sequence"/>
</dbReference>
<feature type="signal peptide" evidence="2">
    <location>
        <begin position="1"/>
        <end position="15"/>
    </location>
</feature>
<dbReference type="EMBL" id="UZAH01030883">
    <property type="protein sequence ID" value="VDP12702.1"/>
    <property type="molecule type" value="Genomic_DNA"/>
</dbReference>
<evidence type="ECO:0000313" key="4">
    <source>
        <dbReference type="Proteomes" id="UP000050761"/>
    </source>
</evidence>